<dbReference type="Proteomes" id="UP000005239">
    <property type="component" value="Unassembled WGS sequence"/>
</dbReference>
<reference evidence="7" key="1">
    <citation type="journal article" date="2008" name="Nat. Genet.">
        <title>The Pristionchus pacificus genome provides a unique perspective on nematode lifestyle and parasitism.</title>
        <authorList>
            <person name="Dieterich C."/>
            <person name="Clifton S.W."/>
            <person name="Schuster L.N."/>
            <person name="Chinwalla A."/>
            <person name="Delehaunty K."/>
            <person name="Dinkelacker I."/>
            <person name="Fulton L."/>
            <person name="Fulton R."/>
            <person name="Godfrey J."/>
            <person name="Minx P."/>
            <person name="Mitreva M."/>
            <person name="Roeseler W."/>
            <person name="Tian H."/>
            <person name="Witte H."/>
            <person name="Yang S.P."/>
            <person name="Wilson R.K."/>
            <person name="Sommer R.J."/>
        </authorList>
    </citation>
    <scope>NUCLEOTIDE SEQUENCE [LARGE SCALE GENOMIC DNA]</scope>
    <source>
        <strain evidence="7">PS312</strain>
    </source>
</reference>
<accession>A0A2A6CWZ8</accession>
<evidence type="ECO:0000256" key="5">
    <source>
        <dbReference type="ARBA" id="ARBA00023136"/>
    </source>
</evidence>
<evidence type="ECO:0000313" key="7">
    <source>
        <dbReference type="Proteomes" id="UP000005239"/>
    </source>
</evidence>
<evidence type="ECO:0000256" key="2">
    <source>
        <dbReference type="ARBA" id="ARBA00009166"/>
    </source>
</evidence>
<comment type="similarity">
    <text evidence="2">Belongs to the nematode receptor-like protein srd family.</text>
</comment>
<dbReference type="EnsemblMetazoa" id="PPA13467.1">
    <property type="protein sequence ID" value="PPA13467.1"/>
    <property type="gene ID" value="WBGene00103021"/>
</dbReference>
<dbReference type="InterPro" id="IPR050920">
    <property type="entry name" value="Nematode_rcpt-like_delta"/>
</dbReference>
<keyword evidence="4" id="KW-1133">Transmembrane helix</keyword>
<name>A0A2A6CWZ8_PRIPA</name>
<dbReference type="AlphaFoldDB" id="A0A2A6CWZ8"/>
<evidence type="ECO:0000256" key="3">
    <source>
        <dbReference type="ARBA" id="ARBA00022692"/>
    </source>
</evidence>
<sequence>MSTDPSVLILHSILAVSALVINGTLLTCLLMRTQITFRSFAILMRIHVLADMCNVICCFGHMDRVIPAYWNIIFISYGPCTLVSPILCYVFYNCFLVASCASFYTTIASFLARLHILKHGSISPKKIWSLVGSIIVPPCAALAIGFAFAKMPDSEAREIYHEFAPTENLTGLVITGNVHYLHPAMFTAMFIVFVLITPMYLVIWLVRSQILARLSLSSATLMSGQSRLLHRQFVKVLTLQALSPALVMTGLWTYALRQTQLVPTTVLLECTVIFFAELPALLNPLIVFACIPVFRGIVRSALRGVESTSKLELTMSSNAGAKN</sequence>
<keyword evidence="3" id="KW-0812">Transmembrane</keyword>
<evidence type="ECO:0000256" key="1">
    <source>
        <dbReference type="ARBA" id="ARBA00004141"/>
    </source>
</evidence>
<evidence type="ECO:0000313" key="6">
    <source>
        <dbReference type="EnsemblMetazoa" id="PPA13467.1"/>
    </source>
</evidence>
<reference evidence="6" key="2">
    <citation type="submission" date="2022-06" db="UniProtKB">
        <authorList>
            <consortium name="EnsemblMetazoa"/>
        </authorList>
    </citation>
    <scope>IDENTIFICATION</scope>
    <source>
        <strain evidence="6">PS312</strain>
    </source>
</reference>
<dbReference type="InterPro" id="IPR019421">
    <property type="entry name" value="7TM_GPCR_serpentine_rcpt_Srd"/>
</dbReference>
<keyword evidence="5" id="KW-0472">Membrane</keyword>
<dbReference type="Pfam" id="PF10317">
    <property type="entry name" value="7TM_GPCR_Srd"/>
    <property type="match status" value="1"/>
</dbReference>
<comment type="subcellular location">
    <subcellularLocation>
        <location evidence="1">Membrane</location>
        <topology evidence="1">Multi-pass membrane protein</topology>
    </subcellularLocation>
</comment>
<evidence type="ECO:0000256" key="4">
    <source>
        <dbReference type="ARBA" id="ARBA00022989"/>
    </source>
</evidence>
<organism evidence="6 7">
    <name type="scientific">Pristionchus pacificus</name>
    <name type="common">Parasitic nematode worm</name>
    <dbReference type="NCBI Taxonomy" id="54126"/>
    <lineage>
        <taxon>Eukaryota</taxon>
        <taxon>Metazoa</taxon>
        <taxon>Ecdysozoa</taxon>
        <taxon>Nematoda</taxon>
        <taxon>Chromadorea</taxon>
        <taxon>Rhabditida</taxon>
        <taxon>Rhabditina</taxon>
        <taxon>Diplogasteromorpha</taxon>
        <taxon>Diplogasteroidea</taxon>
        <taxon>Neodiplogasteridae</taxon>
        <taxon>Pristionchus</taxon>
    </lineage>
</organism>
<keyword evidence="7" id="KW-1185">Reference proteome</keyword>
<protein>
    <submittedName>
        <fullName evidence="6">G protein-coupled receptor</fullName>
    </submittedName>
</protein>
<dbReference type="GO" id="GO:0016020">
    <property type="term" value="C:membrane"/>
    <property type="evidence" value="ECO:0007669"/>
    <property type="project" value="UniProtKB-SubCell"/>
</dbReference>
<dbReference type="PANTHER" id="PTHR22945">
    <property type="entry name" value="SERPENTINE RECEPTOR, CLASS D DELTA"/>
    <property type="match status" value="1"/>
</dbReference>
<dbReference type="SUPFAM" id="SSF81321">
    <property type="entry name" value="Family A G protein-coupled receptor-like"/>
    <property type="match status" value="1"/>
</dbReference>
<proteinExistence type="inferred from homology"/>
<accession>A0A8R1UCW2</accession>
<gene>
    <name evidence="6" type="primary">WBGene00103021</name>
</gene>
<dbReference type="PANTHER" id="PTHR22945:SF40">
    <property type="entry name" value="SERPENTINE RECEPTOR, CLASS D (DELTA)-RELATED"/>
    <property type="match status" value="1"/>
</dbReference>